<dbReference type="PANTHER" id="PTHR43252">
    <property type="entry name" value="TRANSCRIPTIONAL REGULATOR YQJI"/>
    <property type="match status" value="1"/>
</dbReference>
<feature type="domain" description="Transcription regulator PadR N-terminal" evidence="1">
    <location>
        <begin position="17"/>
        <end position="88"/>
    </location>
</feature>
<reference evidence="2" key="1">
    <citation type="journal article" date="2020" name="mSystems">
        <title>Genome- and Community-Level Interaction Insights into Carbon Utilization and Element Cycling Functions of Hydrothermarchaeota in Hydrothermal Sediment.</title>
        <authorList>
            <person name="Zhou Z."/>
            <person name="Liu Y."/>
            <person name="Xu W."/>
            <person name="Pan J."/>
            <person name="Luo Z.H."/>
            <person name="Li M."/>
        </authorList>
    </citation>
    <scope>NUCLEOTIDE SEQUENCE [LARGE SCALE GENOMIC DNA]</scope>
    <source>
        <strain evidence="2">SpSt-125</strain>
    </source>
</reference>
<gene>
    <name evidence="2" type="ORF">ENO26_04290</name>
</gene>
<dbReference type="InterPro" id="IPR005149">
    <property type="entry name" value="Tscrpt_reg_PadR_N"/>
</dbReference>
<dbReference type="SUPFAM" id="SSF46785">
    <property type="entry name" value="Winged helix' DNA-binding domain"/>
    <property type="match status" value="1"/>
</dbReference>
<dbReference type="Gene3D" id="1.10.10.10">
    <property type="entry name" value="Winged helix-like DNA-binding domain superfamily/Winged helix DNA-binding domain"/>
    <property type="match status" value="1"/>
</dbReference>
<comment type="caution">
    <text evidence="2">The sequence shown here is derived from an EMBL/GenBank/DDBJ whole genome shotgun (WGS) entry which is preliminary data.</text>
</comment>
<sequence length="160" mass="18593">MVWPLRREFELNTVLGILYALSKGPAHGYEIMKRVREEFGFPKSPGVLYPALRKLLSVGYIEVAEEIRRGGRHLRVYRITDAGVKVLSEHMNRVEELKRVARGFKIFDEVGGNRLKEAIFRVVEILPSARREDIEELRSAINSFVEFLESFRKKMLSRSE</sequence>
<proteinExistence type="predicted"/>
<dbReference type="InterPro" id="IPR036390">
    <property type="entry name" value="WH_DNA-bd_sf"/>
</dbReference>
<dbReference type="EMBL" id="DSEU01000030">
    <property type="protein sequence ID" value="HEM66773.1"/>
    <property type="molecule type" value="Genomic_DNA"/>
</dbReference>
<accession>A0A7J2U3E5</accession>
<dbReference type="PANTHER" id="PTHR43252:SF2">
    <property type="entry name" value="TRANSCRIPTION REGULATOR, PADR-LIKE FAMILY"/>
    <property type="match status" value="1"/>
</dbReference>
<protein>
    <submittedName>
        <fullName evidence="2">PadR family transcriptional regulator</fullName>
    </submittedName>
</protein>
<evidence type="ECO:0000313" key="2">
    <source>
        <dbReference type="EMBL" id="HEM66773.1"/>
    </source>
</evidence>
<dbReference type="InterPro" id="IPR036388">
    <property type="entry name" value="WH-like_DNA-bd_sf"/>
</dbReference>
<dbReference type="Pfam" id="PF03551">
    <property type="entry name" value="PadR"/>
    <property type="match status" value="1"/>
</dbReference>
<evidence type="ECO:0000259" key="1">
    <source>
        <dbReference type="Pfam" id="PF03551"/>
    </source>
</evidence>
<name>A0A7J2U3E5_9CREN</name>
<organism evidence="2">
    <name type="scientific">Ignisphaera aggregans</name>
    <dbReference type="NCBI Taxonomy" id="334771"/>
    <lineage>
        <taxon>Archaea</taxon>
        <taxon>Thermoproteota</taxon>
        <taxon>Thermoprotei</taxon>
        <taxon>Desulfurococcales</taxon>
        <taxon>Desulfurococcaceae</taxon>
        <taxon>Ignisphaera</taxon>
    </lineage>
</organism>
<dbReference type="AlphaFoldDB" id="A0A7J2U3E5"/>